<dbReference type="Pfam" id="PF01112">
    <property type="entry name" value="Asparaginase_2"/>
    <property type="match status" value="1"/>
</dbReference>
<protein>
    <recommendedName>
        <fullName evidence="5">L-asparaginase</fullName>
    </recommendedName>
</protein>
<dbReference type="GO" id="GO:0051604">
    <property type="term" value="P:protein maturation"/>
    <property type="evidence" value="ECO:0007669"/>
    <property type="project" value="TreeGrafter"/>
</dbReference>
<reference evidence="3" key="1">
    <citation type="journal article" date="2022" name="DNA Res.">
        <title>Genome analysis of five recently described species of the CUG-Ser clade uncovers Candida theae as a new hybrid lineage with pathogenic potential in the Candida parapsilosis species complex.</title>
        <authorList>
            <person name="Mixao V."/>
            <person name="Del Olmo V."/>
            <person name="Hegedusova E."/>
            <person name="Saus E."/>
            <person name="Pryszcz L."/>
            <person name="Cillingova A."/>
            <person name="Nosek J."/>
            <person name="Gabaldon T."/>
        </authorList>
    </citation>
    <scope>NUCLEOTIDE SEQUENCE</scope>
    <source>
        <strain evidence="3">CBS 10844</strain>
    </source>
</reference>
<keyword evidence="4" id="KW-1185">Reference proteome</keyword>
<dbReference type="AlphaFoldDB" id="A0AAI9WWH0"/>
<evidence type="ECO:0000256" key="2">
    <source>
        <dbReference type="PIRSR" id="PIRSR600246-3"/>
    </source>
</evidence>
<dbReference type="GO" id="GO:0004298">
    <property type="term" value="F:threonine-type endopeptidase activity"/>
    <property type="evidence" value="ECO:0007669"/>
    <property type="project" value="TreeGrafter"/>
</dbReference>
<dbReference type="Proteomes" id="UP001202479">
    <property type="component" value="Unassembled WGS sequence"/>
</dbReference>
<feature type="site" description="Cleavage; by autolysis" evidence="2">
    <location>
        <begin position="169"/>
        <end position="170"/>
    </location>
</feature>
<dbReference type="Gene3D" id="3.60.20.30">
    <property type="entry name" value="(Glycosyl)asparaginase"/>
    <property type="match status" value="1"/>
</dbReference>
<accession>A0AAI9WWH0</accession>
<dbReference type="PANTHER" id="PTHR10188:SF8">
    <property type="entry name" value="THREONINE ASPARTASE 1"/>
    <property type="match status" value="1"/>
</dbReference>
<evidence type="ECO:0000256" key="1">
    <source>
        <dbReference type="PIRSR" id="PIRSR600246-1"/>
    </source>
</evidence>
<dbReference type="InterPro" id="IPR000246">
    <property type="entry name" value="Peptidase_T2"/>
</dbReference>
<evidence type="ECO:0000313" key="4">
    <source>
        <dbReference type="Proteomes" id="UP001202479"/>
    </source>
</evidence>
<comment type="caution">
    <text evidence="3">The sequence shown here is derived from an EMBL/GenBank/DDBJ whole genome shotgun (WGS) entry which is preliminary data.</text>
</comment>
<organism evidence="3 4">
    <name type="scientific">Candida oxycetoniae</name>
    <dbReference type="NCBI Taxonomy" id="497107"/>
    <lineage>
        <taxon>Eukaryota</taxon>
        <taxon>Fungi</taxon>
        <taxon>Dikarya</taxon>
        <taxon>Ascomycota</taxon>
        <taxon>Saccharomycotina</taxon>
        <taxon>Pichiomycetes</taxon>
        <taxon>Debaryomycetaceae</taxon>
        <taxon>Candida/Lodderomyces clade</taxon>
        <taxon>Candida</taxon>
    </lineage>
</organism>
<evidence type="ECO:0000313" key="3">
    <source>
        <dbReference type="EMBL" id="KAI3403156.2"/>
    </source>
</evidence>
<proteinExistence type="predicted"/>
<name>A0AAI9WWH0_9ASCO</name>
<dbReference type="InterPro" id="IPR029055">
    <property type="entry name" value="Ntn_hydrolases_N"/>
</dbReference>
<gene>
    <name evidence="3" type="ORF">KGF56_004045</name>
</gene>
<evidence type="ECO:0008006" key="5">
    <source>
        <dbReference type="Google" id="ProtNLM"/>
    </source>
</evidence>
<dbReference type="SUPFAM" id="SSF56235">
    <property type="entry name" value="N-terminal nucleophile aminohydrolases (Ntn hydrolases)"/>
    <property type="match status" value="1"/>
</dbReference>
<dbReference type="RefSeq" id="XP_049178903.1">
    <property type="nucleotide sequence ID" value="XM_049325443.1"/>
</dbReference>
<feature type="active site" description="Nucleophile" evidence="1">
    <location>
        <position position="170"/>
    </location>
</feature>
<dbReference type="EMBL" id="JAHUZD010000137">
    <property type="protein sequence ID" value="KAI3403156.2"/>
    <property type="molecule type" value="Genomic_DNA"/>
</dbReference>
<dbReference type="PANTHER" id="PTHR10188">
    <property type="entry name" value="L-ASPARAGINASE"/>
    <property type="match status" value="1"/>
</dbReference>
<dbReference type="GeneID" id="73381660"/>
<sequence>MKDLLILHIGAGNHNESLNKKYATLIKKALSKNSLIDAAEVLENSALTNTGFGSSLNMLGKVEIDASFISYTADGSEENKPSVKMGSLTGLKCRNPTEEMARIFSEIDQQYGQLDGLVAPISLNCTSLKNYMDINEDDDDDLISIKSYNTFNAYKKDATSNIKEQEVSDTIGLIQINDTEVAMVTSSGGNYFKLPGRIGCAGVMGAAISFKEEQDYMICCMCSGNGEQIIRDHLATSIIEVFDTSEKSNYGQYLEKVLFETDPKFYIGFVVVFKRYDESTATLVYGHSTESFYFGYKVGGDSRAILSFREKKGCFTFGEYLIQL</sequence>
<dbReference type="GO" id="GO:0005737">
    <property type="term" value="C:cytoplasm"/>
    <property type="evidence" value="ECO:0007669"/>
    <property type="project" value="TreeGrafter"/>
</dbReference>